<gene>
    <name evidence="2" type="ORF">FGO68_gene10609</name>
</gene>
<organism evidence="2 3">
    <name type="scientific">Halteria grandinella</name>
    <dbReference type="NCBI Taxonomy" id="5974"/>
    <lineage>
        <taxon>Eukaryota</taxon>
        <taxon>Sar</taxon>
        <taxon>Alveolata</taxon>
        <taxon>Ciliophora</taxon>
        <taxon>Intramacronucleata</taxon>
        <taxon>Spirotrichea</taxon>
        <taxon>Stichotrichia</taxon>
        <taxon>Sporadotrichida</taxon>
        <taxon>Halteriidae</taxon>
        <taxon>Halteria</taxon>
    </lineage>
</organism>
<keyword evidence="3" id="KW-1185">Reference proteome</keyword>
<proteinExistence type="predicted"/>
<evidence type="ECO:0000313" key="2">
    <source>
        <dbReference type="EMBL" id="TNV73610.1"/>
    </source>
</evidence>
<dbReference type="AlphaFoldDB" id="A0A8J8SWV0"/>
<reference evidence="2" key="1">
    <citation type="submission" date="2019-06" db="EMBL/GenBank/DDBJ databases">
        <authorList>
            <person name="Zheng W."/>
        </authorList>
    </citation>
    <scope>NUCLEOTIDE SEQUENCE</scope>
    <source>
        <strain evidence="2">QDHG01</strain>
    </source>
</reference>
<dbReference type="EMBL" id="RRYP01018514">
    <property type="protein sequence ID" value="TNV73610.1"/>
    <property type="molecule type" value="Genomic_DNA"/>
</dbReference>
<name>A0A8J8SWV0_HALGN</name>
<comment type="caution">
    <text evidence="2">The sequence shown here is derived from an EMBL/GenBank/DDBJ whole genome shotgun (WGS) entry which is preliminary data.</text>
</comment>
<evidence type="ECO:0000256" key="1">
    <source>
        <dbReference type="SAM" id="MobiDB-lite"/>
    </source>
</evidence>
<feature type="compositionally biased region" description="Polar residues" evidence="1">
    <location>
        <begin position="78"/>
        <end position="112"/>
    </location>
</feature>
<accession>A0A8J8SWV0</accession>
<sequence>MVQTCLPHALSLALMNDLIHLKRFQRTKMPALPLIEDLDSMGRIQQILPALILERQLVIQGEDRSKETAWHNFRDSHNSSNRLGTSIQATLCSSSTQESSQPKLTHSSNPTLQMPRPMI</sequence>
<evidence type="ECO:0000313" key="3">
    <source>
        <dbReference type="Proteomes" id="UP000785679"/>
    </source>
</evidence>
<feature type="region of interest" description="Disordered" evidence="1">
    <location>
        <begin position="70"/>
        <end position="119"/>
    </location>
</feature>
<dbReference type="Proteomes" id="UP000785679">
    <property type="component" value="Unassembled WGS sequence"/>
</dbReference>
<protein>
    <submittedName>
        <fullName evidence="2">Uncharacterized protein</fullName>
    </submittedName>
</protein>